<dbReference type="PANTHER" id="PTHR31677:SF118">
    <property type="entry name" value="OS04G0399800 PROTEIN"/>
    <property type="match status" value="1"/>
</dbReference>
<name>A0A0K9Q2C6_ZOSMR</name>
<comment type="caution">
    <text evidence="9">The sequence shown here is derived from an EMBL/GenBank/DDBJ whole genome shotgun (WGS) entry which is preliminary data.</text>
</comment>
<dbReference type="Pfam" id="PF00847">
    <property type="entry name" value="AP2"/>
    <property type="match status" value="1"/>
</dbReference>
<dbReference type="FunFam" id="3.30.730.10:FF:000005">
    <property type="entry name" value="ethylene-responsive transcription factor RAP2-11"/>
    <property type="match status" value="1"/>
</dbReference>
<dbReference type="STRING" id="29655.A0A0K9Q2C6"/>
<evidence type="ECO:0000256" key="4">
    <source>
        <dbReference type="ARBA" id="ARBA00023163"/>
    </source>
</evidence>
<evidence type="ECO:0000256" key="6">
    <source>
        <dbReference type="ARBA" id="ARBA00024343"/>
    </source>
</evidence>
<dbReference type="InterPro" id="IPR001471">
    <property type="entry name" value="AP2/ERF_dom"/>
</dbReference>
<feature type="compositionally biased region" description="Low complexity" evidence="7">
    <location>
        <begin position="1"/>
        <end position="11"/>
    </location>
</feature>
<dbReference type="GO" id="GO:0005634">
    <property type="term" value="C:nucleus"/>
    <property type="evidence" value="ECO:0007669"/>
    <property type="project" value="UniProtKB-SubCell"/>
</dbReference>
<dbReference type="SMART" id="SM00380">
    <property type="entry name" value="AP2"/>
    <property type="match status" value="1"/>
</dbReference>
<keyword evidence="2" id="KW-0805">Transcription regulation</keyword>
<evidence type="ECO:0000313" key="10">
    <source>
        <dbReference type="Proteomes" id="UP000036987"/>
    </source>
</evidence>
<feature type="domain" description="AP2/ERF" evidence="8">
    <location>
        <begin position="35"/>
        <end position="92"/>
    </location>
</feature>
<dbReference type="InterPro" id="IPR036955">
    <property type="entry name" value="AP2/ERF_dom_sf"/>
</dbReference>
<dbReference type="PANTHER" id="PTHR31677">
    <property type="entry name" value="AP2 DOMAIN CLASS TRANSCRIPTION FACTOR"/>
    <property type="match status" value="1"/>
</dbReference>
<feature type="region of interest" description="Disordered" evidence="7">
    <location>
        <begin position="1"/>
        <end position="34"/>
    </location>
</feature>
<dbReference type="CDD" id="cd00018">
    <property type="entry name" value="AP2"/>
    <property type="match status" value="1"/>
</dbReference>
<evidence type="ECO:0000313" key="9">
    <source>
        <dbReference type="EMBL" id="KMZ74632.1"/>
    </source>
</evidence>
<dbReference type="EMBL" id="LFYR01000265">
    <property type="protein sequence ID" value="KMZ74632.1"/>
    <property type="molecule type" value="Genomic_DNA"/>
</dbReference>
<gene>
    <name evidence="9" type="ORF">ZOSMA_124G00230</name>
</gene>
<dbReference type="SUPFAM" id="SSF54171">
    <property type="entry name" value="DNA-binding domain"/>
    <property type="match status" value="1"/>
</dbReference>
<reference evidence="10" key="1">
    <citation type="journal article" date="2016" name="Nature">
        <title>The genome of the seagrass Zostera marina reveals angiosperm adaptation to the sea.</title>
        <authorList>
            <person name="Olsen J.L."/>
            <person name="Rouze P."/>
            <person name="Verhelst B."/>
            <person name="Lin Y.-C."/>
            <person name="Bayer T."/>
            <person name="Collen J."/>
            <person name="Dattolo E."/>
            <person name="De Paoli E."/>
            <person name="Dittami S."/>
            <person name="Maumus F."/>
            <person name="Michel G."/>
            <person name="Kersting A."/>
            <person name="Lauritano C."/>
            <person name="Lohaus R."/>
            <person name="Toepel M."/>
            <person name="Tonon T."/>
            <person name="Vanneste K."/>
            <person name="Amirebrahimi M."/>
            <person name="Brakel J."/>
            <person name="Bostroem C."/>
            <person name="Chovatia M."/>
            <person name="Grimwood J."/>
            <person name="Jenkins J.W."/>
            <person name="Jueterbock A."/>
            <person name="Mraz A."/>
            <person name="Stam W.T."/>
            <person name="Tice H."/>
            <person name="Bornberg-Bauer E."/>
            <person name="Green P.J."/>
            <person name="Pearson G.A."/>
            <person name="Procaccini G."/>
            <person name="Duarte C.M."/>
            <person name="Schmutz J."/>
            <person name="Reusch T.B.H."/>
            <person name="Van de Peer Y."/>
        </authorList>
    </citation>
    <scope>NUCLEOTIDE SEQUENCE [LARGE SCALE GENOMIC DNA]</scope>
    <source>
        <strain evidence="10">cv. Finnish</strain>
    </source>
</reference>
<dbReference type="GO" id="GO:0003700">
    <property type="term" value="F:DNA-binding transcription factor activity"/>
    <property type="evidence" value="ECO:0007669"/>
    <property type="project" value="InterPro"/>
</dbReference>
<sequence length="187" mass="20404">MDFTASPSPSKQKNKKQPAKKKQHKKQELNGIGPKYIGVRRRPWGRYAAEIRDAITKERHWLGTFDTSEEAAVAYDSAARSLRGSQARTNFTYGEIPARSSVANATYFSPDDVIENQWVDGGNGYVEYLSSSQNNLYPVMEVVKEGDCRDSELAASPSVFGEQPATGIVSIGSGGGELSDVVFGMTS</sequence>
<keyword evidence="10" id="KW-1185">Reference proteome</keyword>
<comment type="subcellular location">
    <subcellularLocation>
        <location evidence="1">Nucleus</location>
    </subcellularLocation>
</comment>
<keyword evidence="3" id="KW-0238">DNA-binding</keyword>
<accession>A0A0K9Q2C6</accession>
<evidence type="ECO:0000256" key="7">
    <source>
        <dbReference type="SAM" id="MobiDB-lite"/>
    </source>
</evidence>
<comment type="similarity">
    <text evidence="6">Belongs to the AP2/ERF transcription factor family. ERF subfamily.</text>
</comment>
<organism evidence="9 10">
    <name type="scientific">Zostera marina</name>
    <name type="common">Eelgrass</name>
    <dbReference type="NCBI Taxonomy" id="29655"/>
    <lineage>
        <taxon>Eukaryota</taxon>
        <taxon>Viridiplantae</taxon>
        <taxon>Streptophyta</taxon>
        <taxon>Embryophyta</taxon>
        <taxon>Tracheophyta</taxon>
        <taxon>Spermatophyta</taxon>
        <taxon>Magnoliopsida</taxon>
        <taxon>Liliopsida</taxon>
        <taxon>Zosteraceae</taxon>
        <taxon>Zostera</taxon>
    </lineage>
</organism>
<dbReference type="InterPro" id="IPR016177">
    <property type="entry name" value="DNA-bd_dom_sf"/>
</dbReference>
<dbReference type="GO" id="GO:0003677">
    <property type="term" value="F:DNA binding"/>
    <property type="evidence" value="ECO:0007669"/>
    <property type="project" value="UniProtKB-KW"/>
</dbReference>
<dbReference type="Proteomes" id="UP000036987">
    <property type="component" value="Unassembled WGS sequence"/>
</dbReference>
<evidence type="ECO:0000256" key="1">
    <source>
        <dbReference type="ARBA" id="ARBA00004123"/>
    </source>
</evidence>
<dbReference type="Gene3D" id="3.30.730.10">
    <property type="entry name" value="AP2/ERF domain"/>
    <property type="match status" value="1"/>
</dbReference>
<evidence type="ECO:0000256" key="3">
    <source>
        <dbReference type="ARBA" id="ARBA00023125"/>
    </source>
</evidence>
<feature type="compositionally biased region" description="Basic residues" evidence="7">
    <location>
        <begin position="12"/>
        <end position="25"/>
    </location>
</feature>
<evidence type="ECO:0000256" key="5">
    <source>
        <dbReference type="ARBA" id="ARBA00023242"/>
    </source>
</evidence>
<dbReference type="AlphaFoldDB" id="A0A0K9Q2C6"/>
<dbReference type="PRINTS" id="PR00367">
    <property type="entry name" value="ETHRSPELEMNT"/>
</dbReference>
<dbReference type="PROSITE" id="PS51032">
    <property type="entry name" value="AP2_ERF"/>
    <property type="match status" value="1"/>
</dbReference>
<keyword evidence="5" id="KW-0539">Nucleus</keyword>
<dbReference type="OrthoDB" id="780830at2759"/>
<proteinExistence type="inferred from homology"/>
<evidence type="ECO:0000259" key="8">
    <source>
        <dbReference type="PROSITE" id="PS51032"/>
    </source>
</evidence>
<keyword evidence="4" id="KW-0804">Transcription</keyword>
<evidence type="ECO:0000256" key="2">
    <source>
        <dbReference type="ARBA" id="ARBA00023015"/>
    </source>
</evidence>
<protein>
    <recommendedName>
        <fullName evidence="8">AP2/ERF domain-containing protein</fullName>
    </recommendedName>
</protein>